<dbReference type="AlphaFoldDB" id="A0A127JWS8"/>
<evidence type="ECO:0000256" key="1">
    <source>
        <dbReference type="SAM" id="Phobius"/>
    </source>
</evidence>
<keyword evidence="1" id="KW-1133">Transmembrane helix</keyword>
<organism evidence="2 3">
    <name type="scientific">Ramlibacter tataouinensis</name>
    <dbReference type="NCBI Taxonomy" id="94132"/>
    <lineage>
        <taxon>Bacteria</taxon>
        <taxon>Pseudomonadati</taxon>
        <taxon>Pseudomonadota</taxon>
        <taxon>Betaproteobacteria</taxon>
        <taxon>Burkholderiales</taxon>
        <taxon>Comamonadaceae</taxon>
        <taxon>Ramlibacter</taxon>
    </lineage>
</organism>
<proteinExistence type="predicted"/>
<name>A0A127JWS8_9BURK</name>
<gene>
    <name evidence="2" type="ORF">UC35_18425</name>
</gene>
<evidence type="ECO:0000313" key="3">
    <source>
        <dbReference type="Proteomes" id="UP000070433"/>
    </source>
</evidence>
<keyword evidence="1" id="KW-0812">Transmembrane</keyword>
<reference evidence="2 3" key="1">
    <citation type="journal article" date="2014" name="Int. J. Syst. Evol. Microbiol.">
        <title>Ramlibacter solisilvae sp. nov., isolated from forest soil, and emended description of the genus Ramlibacter.</title>
        <authorList>
            <person name="Lee H.J."/>
            <person name="Lee S.H."/>
            <person name="Lee S.S."/>
            <person name="Lee J.S."/>
            <person name="Kim Y."/>
            <person name="Kim S.C."/>
            <person name="Jeon C.O."/>
        </authorList>
    </citation>
    <scope>NUCLEOTIDE SEQUENCE [LARGE SCALE GENOMIC DNA]</scope>
    <source>
        <strain evidence="2 3">5-10</strain>
    </source>
</reference>
<dbReference type="Proteomes" id="UP000070433">
    <property type="component" value="Chromosome"/>
</dbReference>
<keyword evidence="1" id="KW-0472">Membrane</keyword>
<sequence>MDPTGVTCTDLICAARREMTMTTKPEKSRLKDHDQAIEYALVKLVVVALVLVFTPMLTSSRFTRSFFSQLSDLLAGKLFF</sequence>
<dbReference type="EMBL" id="CP010951">
    <property type="protein sequence ID" value="AMO24450.1"/>
    <property type="molecule type" value="Genomic_DNA"/>
</dbReference>
<feature type="transmembrane region" description="Helical" evidence="1">
    <location>
        <begin position="36"/>
        <end position="57"/>
    </location>
</feature>
<accession>A0A127JWS8</accession>
<keyword evidence="3" id="KW-1185">Reference proteome</keyword>
<protein>
    <submittedName>
        <fullName evidence="2">Uncharacterized protein</fullName>
    </submittedName>
</protein>
<evidence type="ECO:0000313" key="2">
    <source>
        <dbReference type="EMBL" id="AMO24450.1"/>
    </source>
</evidence>